<organism evidence="2 3">
    <name type="scientific">Metapseudomonas furukawaii</name>
    <name type="common">Pseudomonas furukawaii</name>
    <dbReference type="NCBI Taxonomy" id="1149133"/>
    <lineage>
        <taxon>Bacteria</taxon>
        <taxon>Pseudomonadati</taxon>
        <taxon>Pseudomonadota</taxon>
        <taxon>Gammaproteobacteria</taxon>
        <taxon>Pseudomonadales</taxon>
        <taxon>Pseudomonadaceae</taxon>
        <taxon>Metapseudomonas</taxon>
    </lineage>
</organism>
<reference evidence="3" key="1">
    <citation type="submission" date="2015-05" db="EMBL/GenBank/DDBJ databases">
        <title>Draft genome sequencing of a biphenyl-degrading bacterium, Pseudomonas balearica KF707 (=NBRC110670).</title>
        <authorList>
            <person name="Kimura N."/>
            <person name="Hirose J."/>
            <person name="Watanabe T."/>
            <person name="Suenaga H."/>
            <person name="Fujihara H."/>
            <person name="Noguchi M."/>
            <person name="Hashimoto M."/>
            <person name="Shimodaira J."/>
            <person name="Tsuchikane K."/>
            <person name="Hosoyama A."/>
            <person name="Yamazoe A."/>
            <person name="Fujita N."/>
            <person name="Furukawa K."/>
        </authorList>
    </citation>
    <scope>NUCLEOTIDE SEQUENCE [LARGE SCALE GENOMIC DNA]</scope>
    <source>
        <strain evidence="3">DSM 10086 / NBRC 110670 / KF707</strain>
    </source>
</reference>
<reference evidence="2 3" key="2">
    <citation type="journal article" date="2017" name="Int. J. Syst. Evol. Microbiol.">
        <title>Pseudomonas furukawaii sp. nov., a polychlorinated biphenyl-degrading bacterium isolated from biphenyl-contaminated soil in Japan.</title>
        <authorList>
            <person name="Kimura N."/>
            <person name="Watanabe T."/>
            <person name="Suenaga H."/>
            <person name="Fujihara H."/>
            <person name="Futagami T."/>
            <person name="Goto M."/>
            <person name="Hanada S."/>
            <person name="Hirose J."/>
        </authorList>
    </citation>
    <scope>NUCLEOTIDE SEQUENCE [LARGE SCALE GENOMIC DNA]</scope>
    <source>
        <strain evidence="3">DSM 10086 / NBRC 110670 / KF707</strain>
    </source>
</reference>
<dbReference type="AlphaFoldDB" id="A0AAD1FHR9"/>
<keyword evidence="3" id="KW-1185">Reference proteome</keyword>
<sequence>MKRPVTPVDAIPVPDTRAVGPTEHPRGILAIEWLGLPCPRFPTCKEDPRHAPG</sequence>
<accession>A0AAD1FHR9</accession>
<dbReference type="Proteomes" id="UP000218554">
    <property type="component" value="Chromosome"/>
</dbReference>
<dbReference type="EMBL" id="AP014862">
    <property type="protein sequence ID" value="BAU77020.1"/>
    <property type="molecule type" value="Genomic_DNA"/>
</dbReference>
<protein>
    <submittedName>
        <fullName evidence="2">Uncharacterized protein</fullName>
    </submittedName>
</protein>
<dbReference type="KEGG" id="pfuw:KF707C_53320"/>
<name>A0AAD1FHR9_METFU</name>
<evidence type="ECO:0000313" key="2">
    <source>
        <dbReference type="EMBL" id="BAU77020.1"/>
    </source>
</evidence>
<feature type="region of interest" description="Disordered" evidence="1">
    <location>
        <begin position="1"/>
        <end position="22"/>
    </location>
</feature>
<gene>
    <name evidence="2" type="ORF">KF707C_53320</name>
</gene>
<proteinExistence type="predicted"/>
<evidence type="ECO:0000256" key="1">
    <source>
        <dbReference type="SAM" id="MobiDB-lite"/>
    </source>
</evidence>
<evidence type="ECO:0000313" key="3">
    <source>
        <dbReference type="Proteomes" id="UP000218554"/>
    </source>
</evidence>